<keyword evidence="4 8" id="KW-0255">Endonuclease</keyword>
<comment type="subunit">
    <text evidence="8">Homodimer, forms a heterotetramer with a Cas1 homodimer.</text>
</comment>
<dbReference type="GO" id="GO:0046872">
    <property type="term" value="F:metal ion binding"/>
    <property type="evidence" value="ECO:0007669"/>
    <property type="project" value="UniProtKB-UniRule"/>
</dbReference>
<gene>
    <name evidence="8 9" type="primary">cas2</name>
    <name evidence="9" type="ORF">R6Y96_04275</name>
</gene>
<feature type="binding site" evidence="8">
    <location>
        <position position="8"/>
    </location>
    <ligand>
        <name>Mg(2+)</name>
        <dbReference type="ChEBI" id="CHEBI:18420"/>
        <note>catalytic</note>
    </ligand>
</feature>
<evidence type="ECO:0000256" key="1">
    <source>
        <dbReference type="ARBA" id="ARBA00001946"/>
    </source>
</evidence>
<evidence type="ECO:0000256" key="7">
    <source>
        <dbReference type="ARBA" id="ARBA00023118"/>
    </source>
</evidence>
<dbReference type="RefSeq" id="WP_318622292.1">
    <property type="nucleotide sequence ID" value="NZ_CP137642.1"/>
</dbReference>
<keyword evidence="2 8" id="KW-0540">Nuclease</keyword>
<evidence type="ECO:0000256" key="5">
    <source>
        <dbReference type="ARBA" id="ARBA00022801"/>
    </source>
</evidence>
<evidence type="ECO:0000256" key="4">
    <source>
        <dbReference type="ARBA" id="ARBA00022759"/>
    </source>
</evidence>
<dbReference type="KEGG" id="mrc:R6Y96_04275"/>
<keyword evidence="6 8" id="KW-0460">Magnesium</keyword>
<dbReference type="InterPro" id="IPR019199">
    <property type="entry name" value="Virulence_VapD/CRISPR_Cas2"/>
</dbReference>
<accession>A0AAX4FY60</accession>
<evidence type="ECO:0000313" key="10">
    <source>
        <dbReference type="Proteomes" id="UP001305652"/>
    </source>
</evidence>
<evidence type="ECO:0000256" key="6">
    <source>
        <dbReference type="ARBA" id="ARBA00022842"/>
    </source>
</evidence>
<proteinExistence type="inferred from homology"/>
<comment type="cofactor">
    <cofactor evidence="1 8">
        <name>Mg(2+)</name>
        <dbReference type="ChEBI" id="CHEBI:18420"/>
    </cofactor>
</comment>
<sequence length="100" mass="11211">MFVWVAYDISDNNLRTRIADHCKDLGLVRFQKSIFLGESDRATLQMLASLIRREMEEDASGEEDSVAIGTLCGSCQKSLITLGKPVDGSKYRRRPFVIIG</sequence>
<dbReference type="GO" id="GO:0043571">
    <property type="term" value="P:maintenance of CRISPR repeat elements"/>
    <property type="evidence" value="ECO:0007669"/>
    <property type="project" value="UniProtKB-UniRule"/>
</dbReference>
<dbReference type="Gene3D" id="3.30.70.240">
    <property type="match status" value="1"/>
</dbReference>
<evidence type="ECO:0000256" key="2">
    <source>
        <dbReference type="ARBA" id="ARBA00022722"/>
    </source>
</evidence>
<dbReference type="NCBIfam" id="TIGR01573">
    <property type="entry name" value="cas2"/>
    <property type="match status" value="1"/>
</dbReference>
<dbReference type="AlphaFoldDB" id="A0AAX4FY60"/>
<keyword evidence="5 8" id="KW-0378">Hydrolase</keyword>
<evidence type="ECO:0000256" key="3">
    <source>
        <dbReference type="ARBA" id="ARBA00022723"/>
    </source>
</evidence>
<dbReference type="InterPro" id="IPR021127">
    <property type="entry name" value="CRISPR_associated_Cas2"/>
</dbReference>
<protein>
    <recommendedName>
        <fullName evidence="8">CRISPR-associated endoribonuclease Cas2</fullName>
        <ecNumber evidence="8">3.1.-.-</ecNumber>
    </recommendedName>
</protein>
<dbReference type="PANTHER" id="PTHR34405:SF3">
    <property type="entry name" value="CRISPR-ASSOCIATED ENDORIBONUCLEASE CAS2 3"/>
    <property type="match status" value="1"/>
</dbReference>
<evidence type="ECO:0000313" key="9">
    <source>
        <dbReference type="EMBL" id="WOX58458.1"/>
    </source>
</evidence>
<reference evidence="9 10" key="1">
    <citation type="submission" date="2023-10" db="EMBL/GenBank/DDBJ databases">
        <title>The complete genome sequence of Methanoculleus receptaculi DSM 18860.</title>
        <authorList>
            <person name="Lai S.-J."/>
            <person name="You Y.-T."/>
            <person name="Chen S.-C."/>
        </authorList>
    </citation>
    <scope>NUCLEOTIDE SEQUENCE [LARGE SCALE GENOMIC DNA]</scope>
    <source>
        <strain evidence="9 10">DSM 18860</strain>
    </source>
</reference>
<comment type="function">
    <text evidence="8">CRISPR (clustered regularly interspaced short palindromic repeat), is an adaptive immune system that provides protection against mobile genetic elements (viruses, transposable elements and conjugative plasmids). CRISPR clusters contain sequences complementary to antecedent mobile elements and target invading nucleic acids. CRISPR clusters are transcribed and processed into CRISPR RNA (crRNA). Functions as a ssRNA-specific endoribonuclease. Involved in the integration of spacer DNA into the CRISPR cassette.</text>
</comment>
<organism evidence="9 10">
    <name type="scientific">Methanoculleus receptaculi</name>
    <dbReference type="NCBI Taxonomy" id="394967"/>
    <lineage>
        <taxon>Archaea</taxon>
        <taxon>Methanobacteriati</taxon>
        <taxon>Methanobacteriota</taxon>
        <taxon>Stenosarchaea group</taxon>
        <taxon>Methanomicrobia</taxon>
        <taxon>Methanomicrobiales</taxon>
        <taxon>Methanomicrobiaceae</taxon>
        <taxon>Methanoculleus</taxon>
    </lineage>
</organism>
<dbReference type="PANTHER" id="PTHR34405">
    <property type="entry name" value="CRISPR-ASSOCIATED ENDORIBONUCLEASE CAS2"/>
    <property type="match status" value="1"/>
</dbReference>
<dbReference type="GO" id="GO:0016787">
    <property type="term" value="F:hydrolase activity"/>
    <property type="evidence" value="ECO:0007669"/>
    <property type="project" value="UniProtKB-KW"/>
</dbReference>
<keyword evidence="10" id="KW-1185">Reference proteome</keyword>
<dbReference type="CDD" id="cd09725">
    <property type="entry name" value="Cas2_I_II_III"/>
    <property type="match status" value="1"/>
</dbReference>
<comment type="similarity">
    <text evidence="8">Belongs to the CRISPR-associated endoribonuclease Cas2 protein family.</text>
</comment>
<dbReference type="EC" id="3.1.-.-" evidence="8"/>
<dbReference type="Pfam" id="PF09827">
    <property type="entry name" value="CRISPR_Cas2"/>
    <property type="match status" value="1"/>
</dbReference>
<evidence type="ECO:0000256" key="8">
    <source>
        <dbReference type="HAMAP-Rule" id="MF_01471"/>
    </source>
</evidence>
<keyword evidence="3 8" id="KW-0479">Metal-binding</keyword>
<dbReference type="EMBL" id="CP137642">
    <property type="protein sequence ID" value="WOX58458.1"/>
    <property type="molecule type" value="Genomic_DNA"/>
</dbReference>
<dbReference type="HAMAP" id="MF_01471">
    <property type="entry name" value="Cas2"/>
    <property type="match status" value="1"/>
</dbReference>
<dbReference type="GeneID" id="85732346"/>
<dbReference type="Proteomes" id="UP001305652">
    <property type="component" value="Chromosome"/>
</dbReference>
<keyword evidence="7 8" id="KW-0051">Antiviral defense</keyword>
<dbReference type="SUPFAM" id="SSF143430">
    <property type="entry name" value="TTP0101/SSO1404-like"/>
    <property type="match status" value="1"/>
</dbReference>
<dbReference type="GO" id="GO:0051607">
    <property type="term" value="P:defense response to virus"/>
    <property type="evidence" value="ECO:0007669"/>
    <property type="project" value="UniProtKB-UniRule"/>
</dbReference>
<name>A0AAX4FY60_9EURY</name>
<dbReference type="GO" id="GO:0004521">
    <property type="term" value="F:RNA endonuclease activity"/>
    <property type="evidence" value="ECO:0007669"/>
    <property type="project" value="InterPro"/>
</dbReference>